<evidence type="ECO:0000256" key="1">
    <source>
        <dbReference type="ARBA" id="ARBA00004141"/>
    </source>
</evidence>
<comment type="similarity">
    <text evidence="2">Belongs to the TMEM19 family.</text>
</comment>
<feature type="transmembrane region" description="Helical" evidence="6">
    <location>
        <begin position="162"/>
        <end position="179"/>
    </location>
</feature>
<accession>A0A381PHT8</accession>
<dbReference type="AlphaFoldDB" id="A0A381PHT8"/>
<feature type="transmembrane region" description="Helical" evidence="6">
    <location>
        <begin position="46"/>
        <end position="64"/>
    </location>
</feature>
<dbReference type="EMBL" id="UINC01000965">
    <property type="protein sequence ID" value="SUZ65659.1"/>
    <property type="molecule type" value="Genomic_DNA"/>
</dbReference>
<feature type="transmembrane region" description="Helical" evidence="6">
    <location>
        <begin position="232"/>
        <end position="251"/>
    </location>
</feature>
<keyword evidence="3 6" id="KW-0812">Transmembrane</keyword>
<evidence type="ECO:0000256" key="4">
    <source>
        <dbReference type="ARBA" id="ARBA00022989"/>
    </source>
</evidence>
<evidence type="ECO:0000313" key="7">
    <source>
        <dbReference type="EMBL" id="SUZ65659.1"/>
    </source>
</evidence>
<keyword evidence="5 6" id="KW-0472">Membrane</keyword>
<evidence type="ECO:0000256" key="2">
    <source>
        <dbReference type="ARBA" id="ARBA00009012"/>
    </source>
</evidence>
<dbReference type="PANTHER" id="PTHR13353">
    <property type="entry name" value="TRANSMEMBRANE PROTEIN 19"/>
    <property type="match status" value="1"/>
</dbReference>
<feature type="transmembrane region" description="Helical" evidence="6">
    <location>
        <begin position="70"/>
        <end position="86"/>
    </location>
</feature>
<feature type="transmembrane region" description="Helical" evidence="6">
    <location>
        <begin position="123"/>
        <end position="141"/>
    </location>
</feature>
<evidence type="ECO:0000256" key="5">
    <source>
        <dbReference type="ARBA" id="ARBA00023136"/>
    </source>
</evidence>
<evidence type="ECO:0000256" key="3">
    <source>
        <dbReference type="ARBA" id="ARBA00022692"/>
    </source>
</evidence>
<feature type="transmembrane region" description="Helical" evidence="6">
    <location>
        <begin position="311"/>
        <end position="329"/>
    </location>
</feature>
<comment type="subcellular location">
    <subcellularLocation>
        <location evidence="1">Membrane</location>
        <topology evidence="1">Multi-pass membrane protein</topology>
    </subcellularLocation>
</comment>
<feature type="transmembrane region" description="Helical" evidence="6">
    <location>
        <begin position="410"/>
        <end position="431"/>
    </location>
</feature>
<gene>
    <name evidence="7" type="ORF">METZ01_LOCUS18513</name>
</gene>
<feature type="transmembrane region" description="Helical" evidence="6">
    <location>
        <begin position="263"/>
        <end position="291"/>
    </location>
</feature>
<keyword evidence="4 6" id="KW-1133">Transmembrane helix</keyword>
<evidence type="ECO:0000256" key="6">
    <source>
        <dbReference type="SAM" id="Phobius"/>
    </source>
</evidence>
<dbReference type="GO" id="GO:0016020">
    <property type="term" value="C:membrane"/>
    <property type="evidence" value="ECO:0007669"/>
    <property type="project" value="UniProtKB-SubCell"/>
</dbReference>
<feature type="transmembrane region" description="Helical" evidence="6">
    <location>
        <begin position="191"/>
        <end position="211"/>
    </location>
</feature>
<feature type="transmembrane region" description="Helical" evidence="6">
    <location>
        <begin position="13"/>
        <end position="34"/>
    </location>
</feature>
<dbReference type="PANTHER" id="PTHR13353:SF5">
    <property type="entry name" value="TRANSMEMBRANE PROTEIN 19"/>
    <property type="match status" value="1"/>
</dbReference>
<feature type="transmembrane region" description="Helical" evidence="6">
    <location>
        <begin position="98"/>
        <end position="117"/>
    </location>
</feature>
<proteinExistence type="inferred from homology"/>
<organism evidence="7">
    <name type="scientific">marine metagenome</name>
    <dbReference type="NCBI Taxonomy" id="408172"/>
    <lineage>
        <taxon>unclassified sequences</taxon>
        <taxon>metagenomes</taxon>
        <taxon>ecological metagenomes</taxon>
    </lineage>
</organism>
<feature type="transmembrane region" description="Helical" evidence="6">
    <location>
        <begin position="384"/>
        <end position="404"/>
    </location>
</feature>
<sequence length="485" mass="52356">MKFLPLQFIGSDWAAFILFFIAVLILVGISEVVFQRGILTANAIRILVHCTVGTACSLSPFLFISNTPPILLGLFFTMLNTAALKLKIFKGIHAQERVSYGTVYFPLAYLIMVIFFWDFTHYLVISLSILALADPLATIVGQSASRPLRTRIWEDKKSVQGSAAMFFCSGIIVYGWSWILPSEVTNIDSIYFVLITAGMSTVAEMISFRGSDNLSIPLLSFFTMHCATIKGPYFEMMLLCIVFSFLAAYLAKMITTNGLFGALVMGFLVAGYGNLGYLIPIAIFFILSSVLSKSIPSKTSVIPKGSKRDIVQVYANGSVALLLCIIHGFTDSSPMIFLLFLSSVSAAAADTWATEFGKLSKKSPVSIINFQVMTPGLSGGVTRIGTIGSLLGAAVIGLTAHILGVADYGVYGVIGAGFIAGILDSVLGATVQAKYQTRDGQILEYMSPGGSLVSGYRWITNDLVNLLNTASAPLIMYIYIQLTGL</sequence>
<name>A0A381PHT8_9ZZZZ</name>
<protein>
    <recommendedName>
        <fullName evidence="8">DUF92 domain-containing protein</fullName>
    </recommendedName>
</protein>
<reference evidence="7" key="1">
    <citation type="submission" date="2018-05" db="EMBL/GenBank/DDBJ databases">
        <authorList>
            <person name="Lanie J.A."/>
            <person name="Ng W.-L."/>
            <person name="Kazmierczak K.M."/>
            <person name="Andrzejewski T.M."/>
            <person name="Davidsen T.M."/>
            <person name="Wayne K.J."/>
            <person name="Tettelin H."/>
            <person name="Glass J.I."/>
            <person name="Rusch D."/>
            <person name="Podicherti R."/>
            <person name="Tsui H.-C.T."/>
            <person name="Winkler M.E."/>
        </authorList>
    </citation>
    <scope>NUCLEOTIDE SEQUENCE</scope>
</reference>
<dbReference type="Pfam" id="PF01940">
    <property type="entry name" value="DUF92"/>
    <property type="match status" value="1"/>
</dbReference>
<dbReference type="InterPro" id="IPR002794">
    <property type="entry name" value="DUF92_TMEM19"/>
</dbReference>
<evidence type="ECO:0008006" key="8">
    <source>
        <dbReference type="Google" id="ProtNLM"/>
    </source>
</evidence>